<feature type="compositionally biased region" description="Pro residues" evidence="12">
    <location>
        <begin position="427"/>
        <end position="441"/>
    </location>
</feature>
<dbReference type="InterPro" id="IPR049636">
    <property type="entry name" value="HNF4-like_DBD"/>
</dbReference>
<dbReference type="Pfam" id="PF00105">
    <property type="entry name" value="zf-C4"/>
    <property type="match status" value="1"/>
</dbReference>
<keyword evidence="18" id="KW-1185">Reference proteome</keyword>
<evidence type="ECO:0000256" key="7">
    <source>
        <dbReference type="ARBA" id="ARBA00023125"/>
    </source>
</evidence>
<dbReference type="InterPro" id="IPR000536">
    <property type="entry name" value="Nucl_hrmn_rcpt_lig-bd"/>
</dbReference>
<reference evidence="16 18" key="1">
    <citation type="submission" date="2022-04" db="EMBL/GenBank/DDBJ databases">
        <title>Chromosome-level reference genomes for two strains of Caenorhabditis briggsae: an improved platform for comparative genomics.</title>
        <authorList>
            <person name="Stevens L."/>
            <person name="Andersen E."/>
        </authorList>
    </citation>
    <scope>NUCLEOTIDE SEQUENCE [LARGE SCALE GENOMIC DNA]</scope>
    <source>
        <strain evidence="16">VX34</strain>
        <tissue evidence="16">Whole-organism</tissue>
    </source>
</reference>
<keyword evidence="8" id="KW-0804">Transcription</keyword>
<evidence type="ECO:0000313" key="16">
    <source>
        <dbReference type="EMBL" id="UMM28578.1"/>
    </source>
</evidence>
<dbReference type="OMA" id="EHCRKFS"/>
<dbReference type="GO" id="GO:0005634">
    <property type="term" value="C:nucleus"/>
    <property type="evidence" value="ECO:0007669"/>
    <property type="project" value="UniProtKB-SubCell"/>
</dbReference>
<evidence type="ECO:0000256" key="3">
    <source>
        <dbReference type="ARBA" id="ARBA00022723"/>
    </source>
</evidence>
<evidence type="ECO:0000313" key="15">
    <source>
        <dbReference type="EMBL" id="ULT95372.1"/>
    </source>
</evidence>
<gene>
    <name evidence="15" type="ORF">L3Y34_004239</name>
    <name evidence="16" type="ORF">L5515_011358</name>
</gene>
<evidence type="ECO:0000256" key="11">
    <source>
        <dbReference type="ARBA" id="ARBA00037512"/>
    </source>
</evidence>
<dbReference type="SUPFAM" id="SSF57716">
    <property type="entry name" value="Glucocorticoid receptor-like (DNA-binding domain)"/>
    <property type="match status" value="1"/>
</dbReference>
<evidence type="ECO:0000256" key="4">
    <source>
        <dbReference type="ARBA" id="ARBA00022771"/>
    </source>
</evidence>
<dbReference type="InterPro" id="IPR035500">
    <property type="entry name" value="NHR-like_dom_sf"/>
</dbReference>
<evidence type="ECO:0000259" key="14">
    <source>
        <dbReference type="PROSITE" id="PS51843"/>
    </source>
</evidence>
<evidence type="ECO:0000256" key="10">
    <source>
        <dbReference type="ARBA" id="ARBA00023242"/>
    </source>
</evidence>
<keyword evidence="4" id="KW-0863">Zinc-finger</keyword>
<comment type="similarity">
    <text evidence="2">Belongs to the nuclear hormone receptor family.</text>
</comment>
<dbReference type="EMBL" id="CP092623">
    <property type="protein sequence ID" value="UMM28578.1"/>
    <property type="molecule type" value="Genomic_DNA"/>
</dbReference>
<dbReference type="PROSITE" id="PS51030">
    <property type="entry name" value="NUCLEAR_REC_DBD_2"/>
    <property type="match status" value="1"/>
</dbReference>
<evidence type="ECO:0000256" key="6">
    <source>
        <dbReference type="ARBA" id="ARBA00023015"/>
    </source>
</evidence>
<dbReference type="Gene3D" id="3.30.50.10">
    <property type="entry name" value="Erythroid Transcription Factor GATA-1, subunit A"/>
    <property type="match status" value="1"/>
</dbReference>
<keyword evidence="5" id="KW-0862">Zinc</keyword>
<keyword evidence="3" id="KW-0479">Metal-binding</keyword>
<dbReference type="PROSITE" id="PS00031">
    <property type="entry name" value="NUCLEAR_REC_DBD_1"/>
    <property type="match status" value="1"/>
</dbReference>
<feature type="compositionally biased region" description="Basic residues" evidence="12">
    <location>
        <begin position="87"/>
        <end position="100"/>
    </location>
</feature>
<dbReference type="GO" id="GO:0003700">
    <property type="term" value="F:DNA-binding transcription factor activity"/>
    <property type="evidence" value="ECO:0007669"/>
    <property type="project" value="InterPro"/>
</dbReference>
<proteinExistence type="inferred from homology"/>
<dbReference type="KEGG" id="cbr:CBG_06052"/>
<keyword evidence="6" id="KW-0805">Transcription regulation</keyword>
<dbReference type="AlphaFoldDB" id="A0AAE9D6U9"/>
<evidence type="ECO:0000259" key="13">
    <source>
        <dbReference type="PROSITE" id="PS51030"/>
    </source>
</evidence>
<sequence>MQSYTNRVCAVCGDTPAKIHYGVLACFGCKGFFRRAVKDGRNKYVCRFEKNCEVTKFERNACRYCRFRKCLLVGMNPDYVRPDREKSKKGKTLLSKKKSLSRSMSNRMAIDPSDWTSLLSPSSRKQLTEITKLSEICTTSTNFDGIGNFSLKSLIADRSLARKTGDSEAMDCSTSPRQSSDQFISIERIVQNVDFIDRFLNMLEDEHCRKFSVEDKSALISDTLIHLLFFESISRFVVKGTPGLEDLKTSLLQLPLCTSHLTQKLSDVFEIFLRKPPSIIEYSVLKAYIVTTAESTMISNSLNESLTLARENLSELLFKVIKHSRNKTSISSANSLSAILHFIFESKNLSTSLRQSQQPFYTRDSDLKIPFHKILTDIINPEVSDLLMTTAACRKQSNQQMGPPLSSVPPVQPLETVSLFHFSPPSLSPHPVAPPPQPQPLYPEYSMQSTSSYPTTSSPFQSPYRPNSLASFPKLPLQMTKSIEDYLRPTGMTADDMNRPLEKNWADGLRLTPMFNKEIVSQFFPELSHTNHHHQPF</sequence>
<dbReference type="PANTHER" id="PTHR47519">
    <property type="entry name" value="NUCLEAR HORMONE RECEPTOR FAMILY MEMBER NHR-31-RELATED"/>
    <property type="match status" value="1"/>
</dbReference>
<dbReference type="SUPFAM" id="SSF48508">
    <property type="entry name" value="Nuclear receptor ligand-binding domain"/>
    <property type="match status" value="1"/>
</dbReference>
<dbReference type="SMART" id="SM00399">
    <property type="entry name" value="ZnF_C4"/>
    <property type="match status" value="1"/>
</dbReference>
<dbReference type="InterPro" id="IPR013088">
    <property type="entry name" value="Znf_NHR/GATA"/>
</dbReference>
<evidence type="ECO:0000256" key="8">
    <source>
        <dbReference type="ARBA" id="ARBA00023163"/>
    </source>
</evidence>
<feature type="region of interest" description="Disordered" evidence="12">
    <location>
        <begin position="83"/>
        <end position="103"/>
    </location>
</feature>
<feature type="domain" description="Nuclear receptor" evidence="13">
    <location>
        <begin position="6"/>
        <end position="82"/>
    </location>
</feature>
<keyword evidence="10" id="KW-0539">Nucleus</keyword>
<evidence type="ECO:0008006" key="19">
    <source>
        <dbReference type="Google" id="ProtNLM"/>
    </source>
</evidence>
<dbReference type="EMBL" id="CP090894">
    <property type="protein sequence ID" value="ULT95372.1"/>
    <property type="molecule type" value="Genomic_DNA"/>
</dbReference>
<dbReference type="Proteomes" id="UP000827892">
    <property type="component" value="Chromosome IV"/>
</dbReference>
<organism evidence="15 17">
    <name type="scientific">Caenorhabditis briggsae</name>
    <dbReference type="NCBI Taxonomy" id="6238"/>
    <lineage>
        <taxon>Eukaryota</taxon>
        <taxon>Metazoa</taxon>
        <taxon>Ecdysozoa</taxon>
        <taxon>Nematoda</taxon>
        <taxon>Chromadorea</taxon>
        <taxon>Rhabditida</taxon>
        <taxon>Rhabditina</taxon>
        <taxon>Rhabditomorpha</taxon>
        <taxon>Rhabditoidea</taxon>
        <taxon>Rhabditidae</taxon>
        <taxon>Peloderinae</taxon>
        <taxon>Caenorhabditis</taxon>
    </lineage>
</organism>
<evidence type="ECO:0000313" key="17">
    <source>
        <dbReference type="Proteomes" id="UP000827892"/>
    </source>
</evidence>
<evidence type="ECO:0000313" key="18">
    <source>
        <dbReference type="Proteomes" id="UP000829354"/>
    </source>
</evidence>
<protein>
    <recommendedName>
        <fullName evidence="19">Protein CBR-NHR-7</fullName>
    </recommendedName>
</protein>
<keyword evidence="9" id="KW-0675">Receptor</keyword>
<feature type="compositionally biased region" description="Low complexity" evidence="12">
    <location>
        <begin position="442"/>
        <end position="464"/>
    </location>
</feature>
<evidence type="ECO:0000256" key="12">
    <source>
        <dbReference type="SAM" id="MobiDB-lite"/>
    </source>
</evidence>
<dbReference type="PRINTS" id="PR00047">
    <property type="entry name" value="STROIDFINGER"/>
</dbReference>
<name>A0AAE9D6U9_CAEBR</name>
<reference evidence="15 17" key="2">
    <citation type="submission" date="2022-05" db="EMBL/GenBank/DDBJ databases">
        <title>Chromosome-level reference genomes for two strains of Caenorhabditis briggsae: an improved platform for comparative genomics.</title>
        <authorList>
            <person name="Stevens L."/>
            <person name="Andersen E.C."/>
        </authorList>
    </citation>
    <scope>NUCLEOTIDE SEQUENCE [LARGE SCALE GENOMIC DNA]</scope>
    <source>
        <strain evidence="15">QX1410_ONT</strain>
        <tissue evidence="15">Whole-organism</tissue>
    </source>
</reference>
<dbReference type="Proteomes" id="UP000829354">
    <property type="component" value="Chromosome IV"/>
</dbReference>
<dbReference type="PROSITE" id="PS51843">
    <property type="entry name" value="NR_LBD"/>
    <property type="match status" value="1"/>
</dbReference>
<dbReference type="PANTHER" id="PTHR47519:SF1">
    <property type="entry name" value="NUCLEAR HORMONE RECEPTOR FAMILY MEMBER NHR-31"/>
    <property type="match status" value="1"/>
</dbReference>
<accession>A0AAE9D6U9</accession>
<dbReference type="CDD" id="cd06960">
    <property type="entry name" value="NR_DBD_HNF4A"/>
    <property type="match status" value="1"/>
</dbReference>
<feature type="domain" description="NR LBD" evidence="14">
    <location>
        <begin position="156"/>
        <end position="379"/>
    </location>
</feature>
<dbReference type="InterPro" id="IPR001628">
    <property type="entry name" value="Znf_hrmn_rcpt"/>
</dbReference>
<keyword evidence="7" id="KW-0238">DNA-binding</keyword>
<evidence type="ECO:0000256" key="9">
    <source>
        <dbReference type="ARBA" id="ARBA00023170"/>
    </source>
</evidence>
<comment type="function">
    <text evidence="11">Orphan nuclear receptor.</text>
</comment>
<evidence type="ECO:0000256" key="5">
    <source>
        <dbReference type="ARBA" id="ARBA00022833"/>
    </source>
</evidence>
<feature type="region of interest" description="Disordered" evidence="12">
    <location>
        <begin position="427"/>
        <end position="465"/>
    </location>
</feature>
<comment type="subcellular location">
    <subcellularLocation>
        <location evidence="1">Nucleus</location>
    </subcellularLocation>
</comment>
<evidence type="ECO:0000256" key="2">
    <source>
        <dbReference type="ARBA" id="ARBA00005993"/>
    </source>
</evidence>
<dbReference type="InterPro" id="IPR052496">
    <property type="entry name" value="Orphan_Nuclear_Rcpt"/>
</dbReference>
<dbReference type="GO" id="GO:0008270">
    <property type="term" value="F:zinc ion binding"/>
    <property type="evidence" value="ECO:0007669"/>
    <property type="project" value="UniProtKB-KW"/>
</dbReference>
<dbReference type="FunFam" id="3.30.50.10:FF:000030">
    <property type="entry name" value="Nuclear Hormone Receptor family"/>
    <property type="match status" value="1"/>
</dbReference>
<dbReference type="GO" id="GO:0000978">
    <property type="term" value="F:RNA polymerase II cis-regulatory region sequence-specific DNA binding"/>
    <property type="evidence" value="ECO:0007669"/>
    <property type="project" value="InterPro"/>
</dbReference>
<evidence type="ECO:0000256" key="1">
    <source>
        <dbReference type="ARBA" id="ARBA00004123"/>
    </source>
</evidence>